<dbReference type="STRING" id="572478.Vdis_0771"/>
<dbReference type="Proteomes" id="UP000006681">
    <property type="component" value="Chromosome"/>
</dbReference>
<organism evidence="2 3">
    <name type="scientific">Vulcanisaeta distributa (strain DSM 14429 / JCM 11212 / NBRC 100878 / IC-017)</name>
    <dbReference type="NCBI Taxonomy" id="572478"/>
    <lineage>
        <taxon>Archaea</taxon>
        <taxon>Thermoproteota</taxon>
        <taxon>Thermoprotei</taxon>
        <taxon>Thermoproteales</taxon>
        <taxon>Thermoproteaceae</taxon>
        <taxon>Vulcanisaeta</taxon>
    </lineage>
</organism>
<dbReference type="AlphaFoldDB" id="E1QNR7"/>
<dbReference type="HOGENOM" id="CLU_2257521_0_0_2"/>
<keyword evidence="1" id="KW-0812">Transmembrane</keyword>
<dbReference type="RefSeq" id="WP_013335888.1">
    <property type="nucleotide sequence ID" value="NC_014537.1"/>
</dbReference>
<sequence length="103" mass="11039">MSSVTPSKWLAALGIIAVLILVLFIMGFWYAVYTPGVVSTCAGPFTMMEILTLILAVAGTYLLMNYLGRGSVSDLLLVVFVAVLVIFTVSFYLLSISSYGGIC</sequence>
<dbReference type="eggNOG" id="arCOG13806">
    <property type="taxonomic scope" value="Archaea"/>
</dbReference>
<evidence type="ECO:0000313" key="2">
    <source>
        <dbReference type="EMBL" id="ADN50163.1"/>
    </source>
</evidence>
<keyword evidence="1" id="KW-1133">Transmembrane helix</keyword>
<protein>
    <submittedName>
        <fullName evidence="2">Uncharacterized protein</fullName>
    </submittedName>
</protein>
<reference evidence="2 3" key="1">
    <citation type="journal article" date="2010" name="Stand. Genomic Sci.">
        <title>Complete genome sequence of Vulcanisaeta distributa type strain (IC-017).</title>
        <authorList>
            <person name="Mavromatis K."/>
            <person name="Sikorski J."/>
            <person name="Pabst E."/>
            <person name="Teshima H."/>
            <person name="Lapidus A."/>
            <person name="Lucas S."/>
            <person name="Nolan M."/>
            <person name="Glavina Del Rio T."/>
            <person name="Cheng J.F."/>
            <person name="Bruce D."/>
            <person name="Goodwin L."/>
            <person name="Pitluck S."/>
            <person name="Liolios K."/>
            <person name="Ivanova N."/>
            <person name="Mikhailova N."/>
            <person name="Pati A."/>
            <person name="Chen A."/>
            <person name="Palaniappan K."/>
            <person name="Land M."/>
            <person name="Hauser L."/>
            <person name="Chang Y.J."/>
            <person name="Jeffries C.D."/>
            <person name="Rohde M."/>
            <person name="Spring S."/>
            <person name="Goker M."/>
            <person name="Wirth R."/>
            <person name="Woyke T."/>
            <person name="Bristow J."/>
            <person name="Eisen J.A."/>
            <person name="Markowitz V."/>
            <person name="Hugenholtz P."/>
            <person name="Klenk H.P."/>
            <person name="Kyrpides N.C."/>
        </authorList>
    </citation>
    <scope>NUCLEOTIDE SEQUENCE [LARGE SCALE GENOMIC DNA]</scope>
    <source>
        <strain evidence="3">DSM 14429 / JCM 11212 / NBRC 100878 / IC-017</strain>
    </source>
</reference>
<evidence type="ECO:0000256" key="1">
    <source>
        <dbReference type="SAM" id="Phobius"/>
    </source>
</evidence>
<keyword evidence="3" id="KW-1185">Reference proteome</keyword>
<feature type="transmembrane region" description="Helical" evidence="1">
    <location>
        <begin position="44"/>
        <end position="63"/>
    </location>
</feature>
<reference evidence="3" key="2">
    <citation type="journal article" date="2010" name="Stand. Genomic Sci.">
        <title>Complete genome sequence of Vulcanisaeta distributa type strain (IC-017T).</title>
        <authorList>
            <person name="Mavromatis K."/>
            <person name="Sikorski J."/>
            <person name="Pabst E."/>
            <person name="Teshima H."/>
            <person name="Lapidus A."/>
            <person name="Lucas S."/>
            <person name="Nolan M."/>
            <person name="Glavina Del Rio T."/>
            <person name="Cheng J."/>
            <person name="Bruce D."/>
            <person name="Goodwin L."/>
            <person name="Pitluck S."/>
            <person name="Liolios K."/>
            <person name="Ivanova N."/>
            <person name="Mikhailova N."/>
            <person name="Pati A."/>
            <person name="Chen A."/>
            <person name="Palaniappan K."/>
            <person name="Land M."/>
            <person name="Hauser L."/>
            <person name="Chang Y."/>
            <person name="Jeffries C."/>
            <person name="Rohde M."/>
            <person name="Spring S."/>
            <person name="Goker M."/>
            <person name="Wirth R."/>
            <person name="Woyke T."/>
            <person name="Bristow J."/>
            <person name="Eisen J."/>
            <person name="Markowitz V."/>
            <person name="Hugenholtz P."/>
            <person name="Klenk H."/>
            <person name="Kyrpides N."/>
        </authorList>
    </citation>
    <scope>NUCLEOTIDE SEQUENCE [LARGE SCALE GENOMIC DNA]</scope>
    <source>
        <strain evidence="3">DSM 14429 / JCM 11212 / NBRC 100878 / IC-017</strain>
    </source>
</reference>
<feature type="transmembrane region" description="Helical" evidence="1">
    <location>
        <begin position="9"/>
        <end position="32"/>
    </location>
</feature>
<proteinExistence type="predicted"/>
<dbReference type="OrthoDB" id="28990at2157"/>
<evidence type="ECO:0000313" key="3">
    <source>
        <dbReference type="Proteomes" id="UP000006681"/>
    </source>
</evidence>
<dbReference type="GeneID" id="9751697"/>
<name>E1QNR7_VULDI</name>
<accession>E1QNR7</accession>
<dbReference type="EMBL" id="CP002100">
    <property type="protein sequence ID" value="ADN50163.1"/>
    <property type="molecule type" value="Genomic_DNA"/>
</dbReference>
<gene>
    <name evidence="2" type="ordered locus">Vdis_0771</name>
</gene>
<keyword evidence="1" id="KW-0472">Membrane</keyword>
<feature type="transmembrane region" description="Helical" evidence="1">
    <location>
        <begin position="75"/>
        <end position="94"/>
    </location>
</feature>
<dbReference type="KEGG" id="vdi:Vdis_0771"/>